<keyword evidence="9" id="KW-0378">Hydrolase</keyword>
<keyword evidence="6" id="KW-0539">Nucleus</keyword>
<dbReference type="InterPro" id="IPR018574">
    <property type="entry name" value="Structure-sp_endonuc_su_Slx4"/>
</dbReference>
<name>A0AAJ7EA05_PAPXU</name>
<dbReference type="PANTHER" id="PTHR21541:SF3">
    <property type="entry name" value="STRUCTURE-SPECIFIC ENDONUCLEASE SUBUNIT SLX4"/>
    <property type="match status" value="1"/>
</dbReference>
<keyword evidence="9" id="KW-0255">Endonuclease</keyword>
<reference evidence="9" key="1">
    <citation type="submission" date="2025-08" db="UniProtKB">
        <authorList>
            <consortium name="RefSeq"/>
        </authorList>
    </citation>
    <scope>IDENTIFICATION</scope>
</reference>
<dbReference type="AlphaFoldDB" id="A0AAJ7EA05"/>
<evidence type="ECO:0000256" key="1">
    <source>
        <dbReference type="ARBA" id="ARBA00004123"/>
    </source>
</evidence>
<dbReference type="CDD" id="cd22999">
    <property type="entry name" value="SAP_SLX4"/>
    <property type="match status" value="1"/>
</dbReference>
<evidence type="ECO:0000313" key="9">
    <source>
        <dbReference type="RefSeq" id="XP_013168798.1"/>
    </source>
</evidence>
<evidence type="ECO:0000256" key="8">
    <source>
        <dbReference type="SAM" id="MobiDB-lite"/>
    </source>
</evidence>
<keyword evidence="9" id="KW-0540">Nuclease</keyword>
<dbReference type="GO" id="GO:0006281">
    <property type="term" value="P:DNA repair"/>
    <property type="evidence" value="ECO:0007669"/>
    <property type="project" value="UniProtKB-KW"/>
</dbReference>
<keyword evidence="5" id="KW-0234">DNA repair</keyword>
<dbReference type="GeneID" id="106118657"/>
<evidence type="ECO:0000256" key="6">
    <source>
        <dbReference type="ARBA" id="ARBA00023242"/>
    </source>
</evidence>
<dbReference type="PANTHER" id="PTHR21541">
    <property type="entry name" value="BTB POZ DOMAIN CONTAINING 12"/>
    <property type="match status" value="1"/>
</dbReference>
<dbReference type="KEGG" id="pxu:106118657"/>
<keyword evidence="4" id="KW-0233">DNA recombination</keyword>
<sequence>MLEQIVKSKFFQKSGMDESLTDFQEKKNICTGPKTKKPRVKKLISKKRIKGQKDIRSLIRPKKNELLTFTKDFNDVCAQGGIDVDSQQLQLAIALSKSLQQSDQAETVDFPTNLTSQERTNRIRRTLQEYGFKIPQAKIKLETFKRVKKYRKPFKLLQISEEERIQKICNKYSQVLLENPDKSYENETNCCNINNKLYHIATNITYEYIKTNELYKTEIFDEISVSKGNLLRDWSDIPGRPVSPNLVEDYVISMQDIQCSQNELDIILSGRLFAAKNILKTKLNSYLNTNDQVNNIPEINITYENTKLTDKGLNELESNQGNLSTMVHEQNRSNSPDIFDDDPSIINHSISENQGAKKESTKTSDVSILNLTPTVTNKEVSSQSLDNITKRKSNDFMDLTECVPIISNCKTKLLETINEIELAHNSMEFTKCVNPISQESNINKEQIINFFSIQECVTLDEDSISNRHAAVSGKDLDYSSDDTIILKDDFIDLTQNCGPKVLVEDSLKDDMEIMDLTQSSNSNELPAVNIPGTQRLSPDDTIILPYGSDAMPQTNFKKLNKDVIEVNDLDISDDILTEINSKAHNEPTINHNSQHLDEDFAADQSFRSENIENAQENGINIDLTQSSHSTIDDYHENSNNNVFENLQINDYDSLGKKGDISIDYDEIAVDQVENISSTDDESNIQSKETNFSQSPNNMNNSKNDIVSGNISDFKLCDRELNYSLYKSKVYDDFDDISIVNDNNEVPNNHKSNNISCYNNYTINRSLSESDLTNVNINDMTKYVDKQVNITLSKSACSTPIKATITNDKISIKTPTNSEYVVKLVEVTPMLDYEAMSSPERNKELEKYGLKPFKRKRAIQLLTHLYNQTHPVIEQCTEDVPFKKFKPNSPEENSLEKNNIALNKENIYSETKTIPDIKNIECCPDDWIFQKREKAKVHSCPVPLHIAFHNYVSCRRHLREAILRYEPINIDVIHKDLVSYGYKYNPKDLLKFLDRKCITVKTADNNARNSK</sequence>
<dbReference type="GO" id="GO:0033557">
    <property type="term" value="C:Slx1-Slx4 complex"/>
    <property type="evidence" value="ECO:0007669"/>
    <property type="project" value="InterPro"/>
</dbReference>
<dbReference type="GO" id="GO:0004519">
    <property type="term" value="F:endonuclease activity"/>
    <property type="evidence" value="ECO:0007669"/>
    <property type="project" value="UniProtKB-KW"/>
</dbReference>
<protein>
    <recommendedName>
        <fullName evidence="7">Structure-specific endonuclease subunit SLX4</fullName>
    </recommendedName>
</protein>
<dbReference type="Pfam" id="PF09494">
    <property type="entry name" value="Slx4"/>
    <property type="match status" value="1"/>
</dbReference>
<dbReference type="CTD" id="38809"/>
<evidence type="ECO:0000256" key="5">
    <source>
        <dbReference type="ARBA" id="ARBA00023204"/>
    </source>
</evidence>
<comment type="similarity">
    <text evidence="2">Belongs to the SLX4 family.</text>
</comment>
<accession>A0AAJ7EA05</accession>
<dbReference type="RefSeq" id="XP_013168798.1">
    <property type="nucleotide sequence ID" value="XM_013313344.1"/>
</dbReference>
<dbReference type="GO" id="GO:0006260">
    <property type="term" value="P:DNA replication"/>
    <property type="evidence" value="ECO:0007669"/>
    <property type="project" value="InterPro"/>
</dbReference>
<organism evidence="9">
    <name type="scientific">Papilio xuthus</name>
    <name type="common">Asian swallowtail butterfly</name>
    <dbReference type="NCBI Taxonomy" id="66420"/>
    <lineage>
        <taxon>Eukaryota</taxon>
        <taxon>Metazoa</taxon>
        <taxon>Ecdysozoa</taxon>
        <taxon>Arthropoda</taxon>
        <taxon>Hexapoda</taxon>
        <taxon>Insecta</taxon>
        <taxon>Pterygota</taxon>
        <taxon>Neoptera</taxon>
        <taxon>Endopterygota</taxon>
        <taxon>Lepidoptera</taxon>
        <taxon>Glossata</taxon>
        <taxon>Ditrysia</taxon>
        <taxon>Papilionoidea</taxon>
        <taxon>Papilionidae</taxon>
        <taxon>Papilioninae</taxon>
        <taxon>Papilio</taxon>
    </lineage>
</organism>
<dbReference type="Proteomes" id="UP000694872">
    <property type="component" value="Unplaced"/>
</dbReference>
<proteinExistence type="inferred from homology"/>
<evidence type="ECO:0000256" key="2">
    <source>
        <dbReference type="ARBA" id="ARBA00006661"/>
    </source>
</evidence>
<gene>
    <name evidence="9" type="primary">LOC106118657</name>
</gene>
<comment type="subcellular location">
    <subcellularLocation>
        <location evidence="1">Nucleus</location>
    </subcellularLocation>
</comment>
<dbReference type="GO" id="GO:0000712">
    <property type="term" value="P:resolution of meiotic recombination intermediates"/>
    <property type="evidence" value="ECO:0007669"/>
    <property type="project" value="TreeGrafter"/>
</dbReference>
<evidence type="ECO:0000256" key="3">
    <source>
        <dbReference type="ARBA" id="ARBA00022763"/>
    </source>
</evidence>
<feature type="region of interest" description="Disordered" evidence="8">
    <location>
        <begin position="676"/>
        <end position="701"/>
    </location>
</feature>
<keyword evidence="3" id="KW-0227">DNA damage</keyword>
<evidence type="ECO:0000256" key="7">
    <source>
        <dbReference type="ARBA" id="ARBA00029496"/>
    </source>
</evidence>
<evidence type="ECO:0000256" key="4">
    <source>
        <dbReference type="ARBA" id="ARBA00023172"/>
    </source>
</evidence>